<dbReference type="AlphaFoldDB" id="A0A4R6BV86"/>
<name>A0A4R6BV86_9STAP</name>
<gene>
    <name evidence="10 12" type="primary">hisC</name>
    <name evidence="12" type="ORF">ERX29_03765</name>
</gene>
<feature type="modified residue" description="N6-(pyridoxal phosphate)lysine" evidence="10">
    <location>
        <position position="220"/>
    </location>
</feature>
<comment type="catalytic activity">
    <reaction evidence="9 10">
        <text>L-histidinol phosphate + 2-oxoglutarate = 3-(imidazol-4-yl)-2-oxopropyl phosphate + L-glutamate</text>
        <dbReference type="Rhea" id="RHEA:23744"/>
        <dbReference type="ChEBI" id="CHEBI:16810"/>
        <dbReference type="ChEBI" id="CHEBI:29985"/>
        <dbReference type="ChEBI" id="CHEBI:57766"/>
        <dbReference type="ChEBI" id="CHEBI:57980"/>
        <dbReference type="EC" id="2.6.1.9"/>
    </reaction>
</comment>
<dbReference type="InterPro" id="IPR015424">
    <property type="entry name" value="PyrdxlP-dep_Trfase"/>
</dbReference>
<dbReference type="Pfam" id="PF00155">
    <property type="entry name" value="Aminotran_1_2"/>
    <property type="match status" value="1"/>
</dbReference>
<comment type="cofactor">
    <cofactor evidence="1 10">
        <name>pyridoxal 5'-phosphate</name>
        <dbReference type="ChEBI" id="CHEBI:597326"/>
    </cofactor>
</comment>
<reference evidence="12 13" key="1">
    <citation type="submission" date="2019-01" db="EMBL/GenBank/DDBJ databases">
        <title>Draft genome sequences of the type strains of six Macrococcus species.</title>
        <authorList>
            <person name="Mazhar S."/>
            <person name="Altermann E."/>
            <person name="Hill C."/>
            <person name="Mcauliffe O."/>
        </authorList>
    </citation>
    <scope>NUCLEOTIDE SEQUENCE [LARGE SCALE GENOMIC DNA]</scope>
    <source>
        <strain evidence="12 13">CCM4815</strain>
    </source>
</reference>
<dbReference type="GO" id="GO:0000105">
    <property type="term" value="P:L-histidine biosynthetic process"/>
    <property type="evidence" value="ECO:0007669"/>
    <property type="project" value="UniProtKB-UniRule"/>
</dbReference>
<protein>
    <recommendedName>
        <fullName evidence="10">Histidinol-phosphate aminotransferase</fullName>
        <ecNumber evidence="10">2.6.1.9</ecNumber>
    </recommendedName>
    <alternativeName>
        <fullName evidence="10">Imidazole acetol-phosphate transaminase</fullName>
    </alternativeName>
</protein>
<evidence type="ECO:0000256" key="8">
    <source>
        <dbReference type="ARBA" id="ARBA00023102"/>
    </source>
</evidence>
<dbReference type="Gene3D" id="3.90.1150.10">
    <property type="entry name" value="Aspartate Aminotransferase, domain 1"/>
    <property type="match status" value="1"/>
</dbReference>
<keyword evidence="13" id="KW-1185">Reference proteome</keyword>
<evidence type="ECO:0000256" key="9">
    <source>
        <dbReference type="ARBA" id="ARBA00047481"/>
    </source>
</evidence>
<sequence>MKHQLKNLSVYQAGKTADELKAALGIEEEMMKLSSNENVYGPSPQVKVALKDAMNDPHEYPDSYGKALKTAIAAKYDVKEEAILLGAGLDEVIMMLSRAILKHGDEILTSENTFVQYQHHAIIEGCSIITAPLVNGKFDLTALAGKLTDKTALVWLCNPNNPTGHYFSSEELSAFLDQTGDVPVVLDEAYAEYVTAEDYPDSFALCDTYPNLIILRTFSKAYGLASLRVGYAISSDQWTDMWHRVKLPFNVTTLSLRAAEAALRDQQYLKSIRDRNAVERRRYFASPISAHLLPSQTNFVLVKTDEGKALNDHLLKFGIIARPTPAGIRITIGTAEQNTTVIKALEDYFASKKKG</sequence>
<evidence type="ECO:0000256" key="2">
    <source>
        <dbReference type="ARBA" id="ARBA00005011"/>
    </source>
</evidence>
<dbReference type="InterPro" id="IPR001917">
    <property type="entry name" value="Aminotrans_II_pyridoxalP_BS"/>
</dbReference>
<dbReference type="GO" id="GO:0004400">
    <property type="term" value="F:histidinol-phosphate transaminase activity"/>
    <property type="evidence" value="ECO:0007669"/>
    <property type="project" value="UniProtKB-UniRule"/>
</dbReference>
<evidence type="ECO:0000256" key="7">
    <source>
        <dbReference type="ARBA" id="ARBA00022898"/>
    </source>
</evidence>
<evidence type="ECO:0000256" key="5">
    <source>
        <dbReference type="ARBA" id="ARBA00022605"/>
    </source>
</evidence>
<dbReference type="RefSeq" id="WP_133443361.1">
    <property type="nucleotide sequence ID" value="NZ_SCWB01000005.1"/>
</dbReference>
<dbReference type="PROSITE" id="PS00599">
    <property type="entry name" value="AA_TRANSFER_CLASS_2"/>
    <property type="match status" value="1"/>
</dbReference>
<evidence type="ECO:0000256" key="3">
    <source>
        <dbReference type="ARBA" id="ARBA00011738"/>
    </source>
</evidence>
<evidence type="ECO:0000259" key="11">
    <source>
        <dbReference type="Pfam" id="PF00155"/>
    </source>
</evidence>
<keyword evidence="7 10" id="KW-0663">Pyridoxal phosphate</keyword>
<dbReference type="EMBL" id="SCWB01000005">
    <property type="protein sequence ID" value="TDM12192.1"/>
    <property type="molecule type" value="Genomic_DNA"/>
</dbReference>
<comment type="pathway">
    <text evidence="2 10">Amino-acid biosynthesis; L-histidine biosynthesis; L-histidine from 5-phospho-alpha-D-ribose 1-diphosphate: step 7/9.</text>
</comment>
<keyword evidence="5 10" id="KW-0028">Amino-acid biosynthesis</keyword>
<dbReference type="InterPro" id="IPR015421">
    <property type="entry name" value="PyrdxlP-dep_Trfase_major"/>
</dbReference>
<feature type="domain" description="Aminotransferase class I/classII large" evidence="11">
    <location>
        <begin position="29"/>
        <end position="345"/>
    </location>
</feature>
<dbReference type="EC" id="2.6.1.9" evidence="10"/>
<dbReference type="InterPro" id="IPR015422">
    <property type="entry name" value="PyrdxlP-dep_Trfase_small"/>
</dbReference>
<dbReference type="NCBIfam" id="TIGR01141">
    <property type="entry name" value="hisC"/>
    <property type="match status" value="1"/>
</dbReference>
<dbReference type="UniPathway" id="UPA00031">
    <property type="reaction ID" value="UER00012"/>
</dbReference>
<dbReference type="GO" id="GO:0030170">
    <property type="term" value="F:pyridoxal phosphate binding"/>
    <property type="evidence" value="ECO:0007669"/>
    <property type="project" value="InterPro"/>
</dbReference>
<evidence type="ECO:0000256" key="10">
    <source>
        <dbReference type="HAMAP-Rule" id="MF_01023"/>
    </source>
</evidence>
<comment type="similarity">
    <text evidence="10">Belongs to the class-II pyridoxal-phosphate-dependent aminotransferase family. Histidinol-phosphate aminotransferase subfamily.</text>
</comment>
<accession>A0A4R6BV86</accession>
<dbReference type="PANTHER" id="PTHR43643:SF3">
    <property type="entry name" value="HISTIDINOL-PHOSPHATE AMINOTRANSFERASE"/>
    <property type="match status" value="1"/>
</dbReference>
<dbReference type="Proteomes" id="UP000294802">
    <property type="component" value="Unassembled WGS sequence"/>
</dbReference>
<dbReference type="InterPro" id="IPR005861">
    <property type="entry name" value="HisP_aminotrans"/>
</dbReference>
<keyword evidence="8 10" id="KW-0368">Histidine biosynthesis</keyword>
<evidence type="ECO:0000256" key="6">
    <source>
        <dbReference type="ARBA" id="ARBA00022679"/>
    </source>
</evidence>
<comment type="subunit">
    <text evidence="3 10">Homodimer.</text>
</comment>
<dbReference type="SUPFAM" id="SSF53383">
    <property type="entry name" value="PLP-dependent transferases"/>
    <property type="match status" value="1"/>
</dbReference>
<dbReference type="InterPro" id="IPR004839">
    <property type="entry name" value="Aminotransferase_I/II_large"/>
</dbReference>
<dbReference type="Gene3D" id="3.40.640.10">
    <property type="entry name" value="Type I PLP-dependent aspartate aminotransferase-like (Major domain)"/>
    <property type="match status" value="1"/>
</dbReference>
<evidence type="ECO:0000256" key="4">
    <source>
        <dbReference type="ARBA" id="ARBA00022576"/>
    </source>
</evidence>
<evidence type="ECO:0000313" key="13">
    <source>
        <dbReference type="Proteomes" id="UP000294802"/>
    </source>
</evidence>
<comment type="caution">
    <text evidence="12">The sequence shown here is derived from an EMBL/GenBank/DDBJ whole genome shotgun (WGS) entry which is preliminary data.</text>
</comment>
<evidence type="ECO:0000313" key="12">
    <source>
        <dbReference type="EMBL" id="TDM12192.1"/>
    </source>
</evidence>
<dbReference type="OrthoDB" id="9813612at2"/>
<evidence type="ECO:0000256" key="1">
    <source>
        <dbReference type="ARBA" id="ARBA00001933"/>
    </source>
</evidence>
<proteinExistence type="inferred from homology"/>
<keyword evidence="6 10" id="KW-0808">Transferase</keyword>
<dbReference type="PANTHER" id="PTHR43643">
    <property type="entry name" value="HISTIDINOL-PHOSPHATE AMINOTRANSFERASE 2"/>
    <property type="match status" value="1"/>
</dbReference>
<dbReference type="InterPro" id="IPR050106">
    <property type="entry name" value="HistidinolP_aminotransfase"/>
</dbReference>
<organism evidence="12 13">
    <name type="scientific">Macrococcus lamae</name>
    <dbReference type="NCBI Taxonomy" id="198484"/>
    <lineage>
        <taxon>Bacteria</taxon>
        <taxon>Bacillati</taxon>
        <taxon>Bacillota</taxon>
        <taxon>Bacilli</taxon>
        <taxon>Bacillales</taxon>
        <taxon>Staphylococcaceae</taxon>
        <taxon>Macrococcus</taxon>
    </lineage>
</organism>
<keyword evidence="4 10" id="KW-0032">Aminotransferase</keyword>
<dbReference type="CDD" id="cd00609">
    <property type="entry name" value="AAT_like"/>
    <property type="match status" value="1"/>
</dbReference>
<dbReference type="HAMAP" id="MF_01023">
    <property type="entry name" value="HisC_aminotrans_2"/>
    <property type="match status" value="1"/>
</dbReference>